<evidence type="ECO:0008006" key="7">
    <source>
        <dbReference type="Google" id="ProtNLM"/>
    </source>
</evidence>
<dbReference type="GO" id="GO:0005829">
    <property type="term" value="C:cytosol"/>
    <property type="evidence" value="ECO:0007669"/>
    <property type="project" value="TreeGrafter"/>
</dbReference>
<comment type="similarity">
    <text evidence="2">Belongs to the Rho GDI family.</text>
</comment>
<sequence>MEGGGGQRRVEAESSSSSVASARFDPSQSSYDLGEEESKVEENDDEVDGDEETATADDGFVPSPLIPLKDQLDKDKEDESLRRWKEKLLGCMDGNLNGQIEPEVIFHSIGVISEGYSDAVTSLPIAENQSRVLFTLKEGSKYCFKLLFSVKHNIVSGLTYSNIVWKRGLKVAEVRTWIKARECLVRLLLNVIPMSICLRKKLLHLGCSLEESTLRNSSLRMMIIDVIWSSTIPLKSRSVDSVFISYD</sequence>
<reference evidence="5 6" key="1">
    <citation type="submission" date="2020-08" db="EMBL/GenBank/DDBJ databases">
        <title>Plant Genome Project.</title>
        <authorList>
            <person name="Zhang R.-G."/>
        </authorList>
    </citation>
    <scope>NUCLEOTIDE SEQUENCE [LARGE SCALE GENOMIC DNA]</scope>
    <source>
        <tissue evidence="5">Rhizome</tissue>
    </source>
</reference>
<dbReference type="PANTHER" id="PTHR10980:SF49">
    <property type="entry name" value="RHO GDP-DISSOCIATION INHIBITOR 1-LIKE"/>
    <property type="match status" value="1"/>
</dbReference>
<evidence type="ECO:0000313" key="6">
    <source>
        <dbReference type="Proteomes" id="UP000734854"/>
    </source>
</evidence>
<dbReference type="EMBL" id="JACMSC010000019">
    <property type="protein sequence ID" value="KAG6474771.1"/>
    <property type="molecule type" value="Genomic_DNA"/>
</dbReference>
<dbReference type="Gene3D" id="2.70.50.30">
    <property type="entry name" value="Coagulation Factor XIII, subunit A, domain 1"/>
    <property type="match status" value="1"/>
</dbReference>
<protein>
    <recommendedName>
        <fullName evidence="7">Rho GDP-dissociation inhibitor 1</fullName>
    </recommendedName>
</protein>
<dbReference type="InterPro" id="IPR000406">
    <property type="entry name" value="Rho_GDI"/>
</dbReference>
<name>A0A8J5CHB2_ZINOF</name>
<proteinExistence type="inferred from homology"/>
<dbReference type="GO" id="GO:0016020">
    <property type="term" value="C:membrane"/>
    <property type="evidence" value="ECO:0007669"/>
    <property type="project" value="TreeGrafter"/>
</dbReference>
<dbReference type="InterPro" id="IPR014756">
    <property type="entry name" value="Ig_E-set"/>
</dbReference>
<gene>
    <name evidence="5" type="ORF">ZIOFF_068710</name>
</gene>
<feature type="compositionally biased region" description="Low complexity" evidence="4">
    <location>
        <begin position="13"/>
        <end position="23"/>
    </location>
</feature>
<dbReference type="GO" id="GO:0007266">
    <property type="term" value="P:Rho protein signal transduction"/>
    <property type="evidence" value="ECO:0007669"/>
    <property type="project" value="InterPro"/>
</dbReference>
<dbReference type="InterPro" id="IPR024792">
    <property type="entry name" value="RhoGDI_dom_sf"/>
</dbReference>
<dbReference type="AlphaFoldDB" id="A0A8J5CHB2"/>
<dbReference type="PANTHER" id="PTHR10980">
    <property type="entry name" value="RHO GDP-DISSOCIATION INHIBITOR"/>
    <property type="match status" value="1"/>
</dbReference>
<evidence type="ECO:0000256" key="1">
    <source>
        <dbReference type="ARBA" id="ARBA00004496"/>
    </source>
</evidence>
<comment type="subcellular location">
    <subcellularLocation>
        <location evidence="1">Cytoplasm</location>
    </subcellularLocation>
</comment>
<evidence type="ECO:0000256" key="4">
    <source>
        <dbReference type="SAM" id="MobiDB-lite"/>
    </source>
</evidence>
<accession>A0A8J5CHB2</accession>
<dbReference type="Proteomes" id="UP000734854">
    <property type="component" value="Unassembled WGS sequence"/>
</dbReference>
<evidence type="ECO:0000313" key="5">
    <source>
        <dbReference type="EMBL" id="KAG6474771.1"/>
    </source>
</evidence>
<dbReference type="GO" id="GO:0005094">
    <property type="term" value="F:Rho GDP-dissociation inhibitor activity"/>
    <property type="evidence" value="ECO:0007669"/>
    <property type="project" value="InterPro"/>
</dbReference>
<keyword evidence="3" id="KW-0963">Cytoplasm</keyword>
<feature type="region of interest" description="Disordered" evidence="4">
    <location>
        <begin position="1"/>
        <end position="74"/>
    </location>
</feature>
<dbReference type="SUPFAM" id="SSF81296">
    <property type="entry name" value="E set domains"/>
    <property type="match status" value="1"/>
</dbReference>
<keyword evidence="6" id="KW-1185">Reference proteome</keyword>
<evidence type="ECO:0000256" key="2">
    <source>
        <dbReference type="ARBA" id="ARBA00009758"/>
    </source>
</evidence>
<organism evidence="5 6">
    <name type="scientific">Zingiber officinale</name>
    <name type="common">Ginger</name>
    <name type="synonym">Amomum zingiber</name>
    <dbReference type="NCBI Taxonomy" id="94328"/>
    <lineage>
        <taxon>Eukaryota</taxon>
        <taxon>Viridiplantae</taxon>
        <taxon>Streptophyta</taxon>
        <taxon>Embryophyta</taxon>
        <taxon>Tracheophyta</taxon>
        <taxon>Spermatophyta</taxon>
        <taxon>Magnoliopsida</taxon>
        <taxon>Liliopsida</taxon>
        <taxon>Zingiberales</taxon>
        <taxon>Zingiberaceae</taxon>
        <taxon>Zingiber</taxon>
    </lineage>
</organism>
<comment type="caution">
    <text evidence="5">The sequence shown here is derived from an EMBL/GenBank/DDBJ whole genome shotgun (WGS) entry which is preliminary data.</text>
</comment>
<feature type="compositionally biased region" description="Acidic residues" evidence="4">
    <location>
        <begin position="42"/>
        <end position="55"/>
    </location>
</feature>
<dbReference type="Pfam" id="PF02115">
    <property type="entry name" value="Rho_GDI"/>
    <property type="match status" value="1"/>
</dbReference>
<evidence type="ECO:0000256" key="3">
    <source>
        <dbReference type="ARBA" id="ARBA00022490"/>
    </source>
</evidence>